<evidence type="ECO:0000256" key="1">
    <source>
        <dbReference type="ARBA" id="ARBA00004651"/>
    </source>
</evidence>
<evidence type="ECO:0000256" key="5">
    <source>
        <dbReference type="ARBA" id="ARBA00023136"/>
    </source>
</evidence>
<protein>
    <submittedName>
        <fullName evidence="7">Lysine transporter LysE</fullName>
    </submittedName>
</protein>
<feature type="transmembrane region" description="Helical" evidence="6">
    <location>
        <begin position="47"/>
        <end position="67"/>
    </location>
</feature>
<evidence type="ECO:0000256" key="3">
    <source>
        <dbReference type="ARBA" id="ARBA00022692"/>
    </source>
</evidence>
<dbReference type="EMBL" id="QQXL01000001">
    <property type="protein sequence ID" value="RKW71294.1"/>
    <property type="molecule type" value="Genomic_DNA"/>
</dbReference>
<name>A0A496PLH2_9MICC</name>
<dbReference type="AlphaFoldDB" id="A0A496PLH2"/>
<dbReference type="RefSeq" id="WP_121483558.1">
    <property type="nucleotide sequence ID" value="NZ_QQXL01000001.1"/>
</dbReference>
<dbReference type="Proteomes" id="UP000273119">
    <property type="component" value="Unassembled WGS sequence"/>
</dbReference>
<dbReference type="PANTHER" id="PTHR30086:SF14">
    <property type="entry name" value="HOMOSERINE_HOMOSERINE LACTONE EFFLUX PROTEIN"/>
    <property type="match status" value="1"/>
</dbReference>
<organism evidence="7 8">
    <name type="scientific">Galactobacter caseinivorans</name>
    <dbReference type="NCBI Taxonomy" id="2676123"/>
    <lineage>
        <taxon>Bacteria</taxon>
        <taxon>Bacillati</taxon>
        <taxon>Actinomycetota</taxon>
        <taxon>Actinomycetes</taxon>
        <taxon>Micrococcales</taxon>
        <taxon>Micrococcaceae</taxon>
        <taxon>Galactobacter</taxon>
    </lineage>
</organism>
<dbReference type="GO" id="GO:0042970">
    <property type="term" value="F:homoserine transmembrane transporter activity"/>
    <property type="evidence" value="ECO:0007669"/>
    <property type="project" value="TreeGrafter"/>
</dbReference>
<feature type="transmembrane region" description="Helical" evidence="6">
    <location>
        <begin position="74"/>
        <end position="92"/>
    </location>
</feature>
<sequence length="235" mass="24633">MSLATWSTLLTAAIVISLTPGAGAVNTMTNAITQGWRRSIWGVMGQQIALIVQLLIVAVGVGALVAASPAILTAVKLLGAAYLVYLGVRMLLAKPKVTETERVEVVGDDAVAPAAAAAAAAAAATAATAPAGRRREPAAAMLRRGILVNLLNPKAIVFFLAFIPPFIRPDQPAAPQYLIIAATCVVVDVLVMWFGFALLARPLGRLMDTERGQRILNTIFGLCFILVAGLLFLVH</sequence>
<keyword evidence="8" id="KW-1185">Reference proteome</keyword>
<reference evidence="7 8" key="1">
    <citation type="submission" date="2018-07" db="EMBL/GenBank/DDBJ databases">
        <title>Arthrobacter sp. nov., isolated from raw cow's milk with high bacterial count.</title>
        <authorList>
            <person name="Hahne J."/>
            <person name="Isele D."/>
            <person name="Lipski A."/>
        </authorList>
    </citation>
    <scope>NUCLEOTIDE SEQUENCE [LARGE SCALE GENOMIC DNA]</scope>
    <source>
        <strain evidence="7 8">JZ R-183</strain>
    </source>
</reference>
<keyword evidence="4 6" id="KW-1133">Transmembrane helix</keyword>
<evidence type="ECO:0000256" key="4">
    <source>
        <dbReference type="ARBA" id="ARBA00022989"/>
    </source>
</evidence>
<gene>
    <name evidence="7" type="ORF">DWQ67_00025</name>
</gene>
<evidence type="ECO:0000256" key="6">
    <source>
        <dbReference type="SAM" id="Phobius"/>
    </source>
</evidence>
<evidence type="ECO:0000313" key="7">
    <source>
        <dbReference type="EMBL" id="RKW71294.1"/>
    </source>
</evidence>
<dbReference type="InterPro" id="IPR001123">
    <property type="entry name" value="LeuE-type"/>
</dbReference>
<dbReference type="Pfam" id="PF01810">
    <property type="entry name" value="LysE"/>
    <property type="match status" value="1"/>
</dbReference>
<evidence type="ECO:0000313" key="8">
    <source>
        <dbReference type="Proteomes" id="UP000273119"/>
    </source>
</evidence>
<feature type="transmembrane region" description="Helical" evidence="6">
    <location>
        <begin position="179"/>
        <end position="203"/>
    </location>
</feature>
<keyword evidence="2" id="KW-1003">Cell membrane</keyword>
<keyword evidence="5 6" id="KW-0472">Membrane</keyword>
<evidence type="ECO:0000256" key="2">
    <source>
        <dbReference type="ARBA" id="ARBA00022475"/>
    </source>
</evidence>
<keyword evidence="3 6" id="KW-0812">Transmembrane</keyword>
<comment type="caution">
    <text evidence="7">The sequence shown here is derived from an EMBL/GenBank/DDBJ whole genome shotgun (WGS) entry which is preliminary data.</text>
</comment>
<accession>A0A496PLH2</accession>
<dbReference type="GO" id="GO:0005886">
    <property type="term" value="C:plasma membrane"/>
    <property type="evidence" value="ECO:0007669"/>
    <property type="project" value="UniProtKB-SubCell"/>
</dbReference>
<comment type="subcellular location">
    <subcellularLocation>
        <location evidence="1">Cell membrane</location>
        <topology evidence="1">Multi-pass membrane protein</topology>
    </subcellularLocation>
</comment>
<dbReference type="PIRSF" id="PIRSF006324">
    <property type="entry name" value="LeuE"/>
    <property type="match status" value="1"/>
</dbReference>
<dbReference type="PANTHER" id="PTHR30086">
    <property type="entry name" value="ARGININE EXPORTER PROTEIN ARGO"/>
    <property type="match status" value="1"/>
</dbReference>
<proteinExistence type="predicted"/>
<feature type="transmembrane region" description="Helical" evidence="6">
    <location>
        <begin position="145"/>
        <end position="167"/>
    </location>
</feature>
<feature type="transmembrane region" description="Helical" evidence="6">
    <location>
        <begin position="215"/>
        <end position="234"/>
    </location>
</feature>